<proteinExistence type="predicted"/>
<keyword evidence="2" id="KW-1185">Reference proteome</keyword>
<comment type="caution">
    <text evidence="1">The sequence shown here is derived from an EMBL/GenBank/DDBJ whole genome shotgun (WGS) entry which is preliminary data.</text>
</comment>
<evidence type="ECO:0000313" key="2">
    <source>
        <dbReference type="Proteomes" id="UP001054252"/>
    </source>
</evidence>
<gene>
    <name evidence="1" type="ORF">SLEP1_g37814</name>
</gene>
<dbReference type="EMBL" id="BPVZ01000080">
    <property type="protein sequence ID" value="GKV28816.1"/>
    <property type="molecule type" value="Genomic_DNA"/>
</dbReference>
<name>A0AAV5KW63_9ROSI</name>
<sequence>MEASLVSLQGWEAMGCFRMSNGINLVAIEMTPVGFQKLDMLSIGLEGGWQPASALIVDTFPKNQELLKMGANLDSISFYGSWYQ</sequence>
<dbReference type="AlphaFoldDB" id="A0AAV5KW63"/>
<evidence type="ECO:0000313" key="1">
    <source>
        <dbReference type="EMBL" id="GKV28816.1"/>
    </source>
</evidence>
<reference evidence="1 2" key="1">
    <citation type="journal article" date="2021" name="Commun. Biol.">
        <title>The genome of Shorea leprosula (Dipterocarpaceae) highlights the ecological relevance of drought in aseasonal tropical rainforests.</title>
        <authorList>
            <person name="Ng K.K.S."/>
            <person name="Kobayashi M.J."/>
            <person name="Fawcett J.A."/>
            <person name="Hatakeyama M."/>
            <person name="Paape T."/>
            <person name="Ng C.H."/>
            <person name="Ang C.C."/>
            <person name="Tnah L.H."/>
            <person name="Lee C.T."/>
            <person name="Nishiyama T."/>
            <person name="Sese J."/>
            <person name="O'Brien M.J."/>
            <person name="Copetti D."/>
            <person name="Mohd Noor M.I."/>
            <person name="Ong R.C."/>
            <person name="Putra M."/>
            <person name="Sireger I.Z."/>
            <person name="Indrioko S."/>
            <person name="Kosugi Y."/>
            <person name="Izuno A."/>
            <person name="Isagi Y."/>
            <person name="Lee S.L."/>
            <person name="Shimizu K.K."/>
        </authorList>
    </citation>
    <scope>NUCLEOTIDE SEQUENCE [LARGE SCALE GENOMIC DNA]</scope>
    <source>
        <strain evidence="1">214</strain>
    </source>
</reference>
<accession>A0AAV5KW63</accession>
<dbReference type="Proteomes" id="UP001054252">
    <property type="component" value="Unassembled WGS sequence"/>
</dbReference>
<protein>
    <submittedName>
        <fullName evidence="1">Uncharacterized protein</fullName>
    </submittedName>
</protein>
<organism evidence="1 2">
    <name type="scientific">Rubroshorea leprosula</name>
    <dbReference type="NCBI Taxonomy" id="152421"/>
    <lineage>
        <taxon>Eukaryota</taxon>
        <taxon>Viridiplantae</taxon>
        <taxon>Streptophyta</taxon>
        <taxon>Embryophyta</taxon>
        <taxon>Tracheophyta</taxon>
        <taxon>Spermatophyta</taxon>
        <taxon>Magnoliopsida</taxon>
        <taxon>eudicotyledons</taxon>
        <taxon>Gunneridae</taxon>
        <taxon>Pentapetalae</taxon>
        <taxon>rosids</taxon>
        <taxon>malvids</taxon>
        <taxon>Malvales</taxon>
        <taxon>Dipterocarpaceae</taxon>
        <taxon>Rubroshorea</taxon>
    </lineage>
</organism>